<protein>
    <recommendedName>
        <fullName evidence="3">DUF937 domain-containing protein</fullName>
    </recommendedName>
</protein>
<sequence>MEQYKEDQLAMCGRVAAYVAEHEADLAASEVAAQQAADVQTLYAQVAQAHGGTARRTEELTAAAQEAQKTLLDLLPALLGPLSRVAKRLGDADLQAAVTLGSKQLRKLRPVPFLSVVGAVLASAARPDVAPELTKQGLTPKALKPLSDALATFRTAQPAVRKTINERARSGAALEDLHTDLMDELRELDEDMKAFKLLNRELYAGYLQARKIINSGGGSSKEKPAEA</sequence>
<evidence type="ECO:0000313" key="1">
    <source>
        <dbReference type="EMBL" id="MBO2010353.1"/>
    </source>
</evidence>
<reference evidence="1 2" key="1">
    <citation type="submission" date="2021-03" db="EMBL/GenBank/DDBJ databases">
        <authorList>
            <person name="Kim M.K."/>
        </authorList>
    </citation>
    <scope>NUCLEOTIDE SEQUENCE [LARGE SCALE GENOMIC DNA]</scope>
    <source>
        <strain evidence="1 2">BT442</strain>
    </source>
</reference>
<name>A0ABS3QH96_9BACT</name>
<evidence type="ECO:0008006" key="3">
    <source>
        <dbReference type="Google" id="ProtNLM"/>
    </source>
</evidence>
<gene>
    <name evidence="1" type="ORF">J4E00_14925</name>
</gene>
<dbReference type="EMBL" id="JAGETZ010000006">
    <property type="protein sequence ID" value="MBO2010353.1"/>
    <property type="molecule type" value="Genomic_DNA"/>
</dbReference>
<dbReference type="RefSeq" id="WP_208175979.1">
    <property type="nucleotide sequence ID" value="NZ_JAGETZ010000006.1"/>
</dbReference>
<comment type="caution">
    <text evidence="1">The sequence shown here is derived from an EMBL/GenBank/DDBJ whole genome shotgun (WGS) entry which is preliminary data.</text>
</comment>
<keyword evidence="2" id="KW-1185">Reference proteome</keyword>
<accession>A0ABS3QH96</accession>
<evidence type="ECO:0000313" key="2">
    <source>
        <dbReference type="Proteomes" id="UP000664369"/>
    </source>
</evidence>
<proteinExistence type="predicted"/>
<dbReference type="Proteomes" id="UP000664369">
    <property type="component" value="Unassembled WGS sequence"/>
</dbReference>
<organism evidence="1 2">
    <name type="scientific">Hymenobacter negativus</name>
    <dbReference type="NCBI Taxonomy" id="2795026"/>
    <lineage>
        <taxon>Bacteria</taxon>
        <taxon>Pseudomonadati</taxon>
        <taxon>Bacteroidota</taxon>
        <taxon>Cytophagia</taxon>
        <taxon>Cytophagales</taxon>
        <taxon>Hymenobacteraceae</taxon>
        <taxon>Hymenobacter</taxon>
    </lineage>
</organism>